<dbReference type="Gene3D" id="3.30.1200.10">
    <property type="entry name" value="YggU-like"/>
    <property type="match status" value="1"/>
</dbReference>
<evidence type="ECO:0000256" key="1">
    <source>
        <dbReference type="ARBA" id="ARBA00010364"/>
    </source>
</evidence>
<dbReference type="GO" id="GO:0005737">
    <property type="term" value="C:cytoplasm"/>
    <property type="evidence" value="ECO:0007669"/>
    <property type="project" value="TreeGrafter"/>
</dbReference>
<dbReference type="Pfam" id="PF02594">
    <property type="entry name" value="DUF167"/>
    <property type="match status" value="1"/>
</dbReference>
<sequence>MVSFWRAETDAVLVRVKVQPKARRRGLGGVKAAAGGPRLAIAVAEAPEDGRATRAACEALAEALGIAASGVTLAQGAASREKTLRVAGDPAVLVPKLEALA</sequence>
<reference evidence="3" key="1">
    <citation type="submission" date="2020-01" db="EMBL/GenBank/DDBJ databases">
        <authorList>
            <person name="Rat A."/>
        </authorList>
    </citation>
    <scope>NUCLEOTIDE SEQUENCE</scope>
    <source>
        <strain evidence="3">LMG 31231</strain>
    </source>
</reference>
<comment type="caution">
    <text evidence="3">The sequence shown here is derived from an EMBL/GenBank/DDBJ whole genome shotgun (WGS) entry which is preliminary data.</text>
</comment>
<dbReference type="SUPFAM" id="SSF69786">
    <property type="entry name" value="YggU-like"/>
    <property type="match status" value="1"/>
</dbReference>
<keyword evidence="4" id="KW-1185">Reference proteome</keyword>
<evidence type="ECO:0000313" key="4">
    <source>
        <dbReference type="Proteomes" id="UP001138751"/>
    </source>
</evidence>
<proteinExistence type="inferred from homology"/>
<gene>
    <name evidence="3" type="ORF">GXW76_18785</name>
</gene>
<name>A0A9X9X1E9_9PROT</name>
<dbReference type="InterPro" id="IPR003746">
    <property type="entry name" value="DUF167"/>
</dbReference>
<dbReference type="NCBIfam" id="TIGR00251">
    <property type="entry name" value="DUF167 family protein"/>
    <property type="match status" value="1"/>
</dbReference>
<dbReference type="InterPro" id="IPR036591">
    <property type="entry name" value="YggU-like_sf"/>
</dbReference>
<organism evidence="3 4">
    <name type="scientific">Neoroseomonas soli</name>
    <dbReference type="NCBI Taxonomy" id="1081025"/>
    <lineage>
        <taxon>Bacteria</taxon>
        <taxon>Pseudomonadati</taxon>
        <taxon>Pseudomonadota</taxon>
        <taxon>Alphaproteobacteria</taxon>
        <taxon>Acetobacterales</taxon>
        <taxon>Acetobacteraceae</taxon>
        <taxon>Neoroseomonas</taxon>
    </lineage>
</organism>
<dbReference type="SMART" id="SM01152">
    <property type="entry name" value="DUF167"/>
    <property type="match status" value="1"/>
</dbReference>
<dbReference type="EMBL" id="JAAEDM010000063">
    <property type="protein sequence ID" value="MBR0673228.1"/>
    <property type="molecule type" value="Genomic_DNA"/>
</dbReference>
<accession>A0A9X9X1E9</accession>
<protein>
    <recommendedName>
        <fullName evidence="2">UPF0235 protein GXW76_18785</fullName>
    </recommendedName>
</protein>
<dbReference type="HAMAP" id="MF_00634">
    <property type="entry name" value="UPF0235"/>
    <property type="match status" value="1"/>
</dbReference>
<reference evidence="3" key="2">
    <citation type="journal article" date="2021" name="Syst. Appl. Microbiol.">
        <title>Roseomonas hellenica sp. nov., isolated from roots of wild-growing Alkanna tinctoria.</title>
        <authorList>
            <person name="Rat A."/>
            <person name="Naranjo H.D."/>
            <person name="Lebbe L."/>
            <person name="Cnockaert M."/>
            <person name="Krigas N."/>
            <person name="Grigoriadou K."/>
            <person name="Maloupa E."/>
            <person name="Willems A."/>
        </authorList>
    </citation>
    <scope>NUCLEOTIDE SEQUENCE</scope>
    <source>
        <strain evidence="3">LMG 31231</strain>
    </source>
</reference>
<dbReference type="PANTHER" id="PTHR13420">
    <property type="entry name" value="UPF0235 PROTEIN C15ORF40"/>
    <property type="match status" value="1"/>
</dbReference>
<evidence type="ECO:0000313" key="3">
    <source>
        <dbReference type="EMBL" id="MBR0673228.1"/>
    </source>
</evidence>
<dbReference type="Proteomes" id="UP001138751">
    <property type="component" value="Unassembled WGS sequence"/>
</dbReference>
<comment type="similarity">
    <text evidence="1 2">Belongs to the UPF0235 family.</text>
</comment>
<dbReference type="PANTHER" id="PTHR13420:SF7">
    <property type="entry name" value="UPF0235 PROTEIN C15ORF40"/>
    <property type="match status" value="1"/>
</dbReference>
<dbReference type="AlphaFoldDB" id="A0A9X9X1E9"/>
<evidence type="ECO:0000256" key="2">
    <source>
        <dbReference type="HAMAP-Rule" id="MF_00634"/>
    </source>
</evidence>